<dbReference type="Pfam" id="PF02579">
    <property type="entry name" value="Nitro_FeMo-Co"/>
    <property type="match status" value="1"/>
</dbReference>
<dbReference type="InterPro" id="IPR003731">
    <property type="entry name" value="Di-Nase_FeMo-co_biosynth"/>
</dbReference>
<dbReference type="OrthoDB" id="5457537at2"/>
<dbReference type="Proteomes" id="UP000199611">
    <property type="component" value="Unassembled WGS sequence"/>
</dbReference>
<feature type="domain" description="Dinitrogenase iron-molybdenum cofactor biosynthesis" evidence="1">
    <location>
        <begin position="16"/>
        <end position="102"/>
    </location>
</feature>
<keyword evidence="3" id="KW-1185">Reference proteome</keyword>
<proteinExistence type="predicted"/>
<dbReference type="Gene3D" id="3.30.420.130">
    <property type="entry name" value="Dinitrogenase iron-molybdenum cofactor biosynthesis domain"/>
    <property type="match status" value="1"/>
</dbReference>
<dbReference type="SUPFAM" id="SSF53146">
    <property type="entry name" value="Nitrogenase accessory factor-like"/>
    <property type="match status" value="1"/>
</dbReference>
<evidence type="ECO:0000313" key="3">
    <source>
        <dbReference type="Proteomes" id="UP000199611"/>
    </source>
</evidence>
<dbReference type="RefSeq" id="WP_093393871.1">
    <property type="nucleotide sequence ID" value="NZ_FOUU01000002.1"/>
</dbReference>
<protein>
    <submittedName>
        <fullName evidence="2">Dinitrogenase iron-molybdenum cofactor</fullName>
    </submittedName>
</protein>
<dbReference type="STRING" id="39841.SAMN05660836_00952"/>
<name>A0A1I4SGH1_9BACT</name>
<accession>A0A1I4SGH1</accession>
<sequence length="120" mass="13312">MEAKGRERKILVALRGEEVASRFDMAPEAWLAVYREGEGFSEEKTVVLPQASAENLCRLIVSEGVDTVVCGGIEQEYYEYLTWKKISVVDFVVGTLDEVKRKITSGDLKPGDILIKGTGE</sequence>
<organism evidence="2 3">
    <name type="scientific">Thermodesulforhabdus norvegica</name>
    <dbReference type="NCBI Taxonomy" id="39841"/>
    <lineage>
        <taxon>Bacteria</taxon>
        <taxon>Pseudomonadati</taxon>
        <taxon>Thermodesulfobacteriota</taxon>
        <taxon>Syntrophobacteria</taxon>
        <taxon>Syntrophobacterales</taxon>
        <taxon>Thermodesulforhabdaceae</taxon>
        <taxon>Thermodesulforhabdus</taxon>
    </lineage>
</organism>
<dbReference type="InterPro" id="IPR036105">
    <property type="entry name" value="DiNase_FeMo-co_biosyn_sf"/>
</dbReference>
<dbReference type="EMBL" id="FOUU01000002">
    <property type="protein sequence ID" value="SFM63588.1"/>
    <property type="molecule type" value="Genomic_DNA"/>
</dbReference>
<evidence type="ECO:0000259" key="1">
    <source>
        <dbReference type="Pfam" id="PF02579"/>
    </source>
</evidence>
<evidence type="ECO:0000313" key="2">
    <source>
        <dbReference type="EMBL" id="SFM63588.1"/>
    </source>
</evidence>
<reference evidence="2 3" key="1">
    <citation type="submission" date="2016-10" db="EMBL/GenBank/DDBJ databases">
        <authorList>
            <person name="de Groot N.N."/>
        </authorList>
    </citation>
    <scope>NUCLEOTIDE SEQUENCE [LARGE SCALE GENOMIC DNA]</scope>
    <source>
        <strain evidence="2 3">DSM 9990</strain>
    </source>
</reference>
<gene>
    <name evidence="2" type="ORF">SAMN05660836_00952</name>
</gene>
<dbReference type="AlphaFoldDB" id="A0A1I4SGH1"/>